<feature type="transmembrane region" description="Helical" evidence="10">
    <location>
        <begin position="166"/>
        <end position="189"/>
    </location>
</feature>
<feature type="transmembrane region" description="Helical" evidence="10">
    <location>
        <begin position="278"/>
        <end position="300"/>
    </location>
</feature>
<keyword evidence="4" id="KW-0378">Hydrolase</keyword>
<evidence type="ECO:0000256" key="5">
    <source>
        <dbReference type="ARBA" id="ARBA00022840"/>
    </source>
</evidence>
<dbReference type="GO" id="GO:0005886">
    <property type="term" value="C:plasma membrane"/>
    <property type="evidence" value="ECO:0007669"/>
    <property type="project" value="UniProtKB-SubCell"/>
</dbReference>
<dbReference type="CDD" id="cd02418">
    <property type="entry name" value="Peptidase_C39B"/>
    <property type="match status" value="1"/>
</dbReference>
<dbReference type="InterPro" id="IPR036640">
    <property type="entry name" value="ABC1_TM_sf"/>
</dbReference>
<dbReference type="InterPro" id="IPR039421">
    <property type="entry name" value="Type_1_exporter"/>
</dbReference>
<evidence type="ECO:0000256" key="6">
    <source>
        <dbReference type="ARBA" id="ARBA00022927"/>
    </source>
</evidence>
<dbReference type="SUPFAM" id="SSF52540">
    <property type="entry name" value="P-loop containing nucleoside triphosphate hydrolases"/>
    <property type="match status" value="1"/>
</dbReference>
<dbReference type="InterPro" id="IPR005074">
    <property type="entry name" value="Peptidase_C39"/>
</dbReference>
<dbReference type="GeneID" id="939124"/>
<dbReference type="RefSeq" id="NP_390030.1">
    <property type="nucleotide sequence ID" value="NC_000964.3"/>
</dbReference>
<organism evidence="14">
    <name type="scientific">Bacillus subtilis (strain 168)</name>
    <dbReference type="NCBI Taxonomy" id="224308"/>
    <lineage>
        <taxon>Bacteria</taxon>
        <taxon>Bacillati</taxon>
        <taxon>Bacillota</taxon>
        <taxon>Bacilli</taxon>
        <taxon>Bacillales</taxon>
        <taxon>Bacillaceae</taxon>
        <taxon>Bacillus</taxon>
    </lineage>
</organism>
<dbReference type="InterPro" id="IPR003439">
    <property type="entry name" value="ABC_transporter-like_ATP-bd"/>
</dbReference>
<keyword evidence="6" id="KW-0813">Transport</keyword>
<evidence type="ECO:0000256" key="3">
    <source>
        <dbReference type="ARBA" id="ARBA00022741"/>
    </source>
</evidence>
<evidence type="ECO:0000256" key="2">
    <source>
        <dbReference type="ARBA" id="ARBA00022692"/>
    </source>
</evidence>
<dbReference type="GO" id="GO:0043213">
    <property type="term" value="P:bacteriocin transport"/>
    <property type="evidence" value="ECO:0007669"/>
    <property type="project" value="UniProtKB-KW"/>
</dbReference>
<comment type="subcellular location">
    <subcellularLocation>
        <location evidence="1">Cell membrane</location>
        <topology evidence="1">Multi-pass membrane protein</topology>
    </subcellularLocation>
</comment>
<proteinExistence type="predicted"/>
<keyword evidence="5" id="KW-0067">ATP-binding</keyword>
<dbReference type="InterPro" id="IPR011527">
    <property type="entry name" value="ABC1_TM_dom"/>
</dbReference>
<sequence>MNKKKKYVHTKQFNSHDCGLACISSILKFHNLNYGIDFLLDLIGDKEGYSLRDLIVIFKKMGIKTRPLELQENKTFEALKQIKLPCIALLEGEEYGHYITIYEIRNNYLLVSDPDKDKITKIKKEDFESKFTNFILEIDKESIPEKEKDQKKHSYFFKDILFRNKLIVFVILLTSLFVVGLAVAGSFYIKFLVDLIIPRSLRESLITITLIFISMVLIRCIFDFVRSYLIIKLSYKVDKEMSNVYFNKVTKLPINFFENREDGEVISRFNDGIYIKDFFSANFVTAIIDIILILGLGVILYRTNNILFLTIILPILLLSCLAILFFDHLKKKNQKLMEDKAKSTSLLINFLKNMTTVYSLNKTSFFLEKFHLTYDKQLNSTFSVAKAVISNEILKGLIQNSFTIIILWVGTRQVLNDSMSLGTLLFINTLAAFLLSSLDRILSMQSDLQQAHVASIRFFDVVNYPVQQDSNENLTELDFIQNIKTVNLNIGADPMRYIVEDINLILDRKDKVLIIGESGTGKSTFAKSLSKLYKVPDKSIYLNGLDINRYDHLSIRKRIVYIDENPFLFKGTIKENLCMGEIFDQNEIENACIMSQCHEFICNLDKQYSYKLSENGSNLSTGQKQRLALARAILHQPQVLILDESLSNIDPDNTKLIYETLHRMDCLIILITHNDPSNFKYNKKLVFRNNRIIESSYSENKEYSI</sequence>
<dbReference type="SMART" id="SM00382">
    <property type="entry name" value="AAA"/>
    <property type="match status" value="1"/>
</dbReference>
<dbReference type="InterPro" id="IPR027417">
    <property type="entry name" value="P-loop_NTPase"/>
</dbReference>
<dbReference type="GO" id="GO:0008234">
    <property type="term" value="F:cysteine-type peptidase activity"/>
    <property type="evidence" value="ECO:0007669"/>
    <property type="project" value="UniProtKB-KW"/>
</dbReference>
<dbReference type="KEGG" id="bsu:BSU21470"/>
<feature type="transmembrane region" description="Helical" evidence="10">
    <location>
        <begin position="306"/>
        <end position="326"/>
    </location>
</feature>
<dbReference type="CDD" id="cd18570">
    <property type="entry name" value="ABC_6TM_PCAT1_LagD_like"/>
    <property type="match status" value="1"/>
</dbReference>
<dbReference type="AlphaFoldDB" id="A0A6M4JKV9"/>
<dbReference type="GO" id="GO:0005524">
    <property type="term" value="F:ATP binding"/>
    <property type="evidence" value="ECO:0007669"/>
    <property type="project" value="UniProtKB-KW"/>
</dbReference>
<dbReference type="PANTHER" id="PTHR24221:SF654">
    <property type="entry name" value="ATP-BINDING CASSETTE SUB-FAMILY B MEMBER 6"/>
    <property type="match status" value="1"/>
</dbReference>
<evidence type="ECO:0000313" key="14">
    <source>
        <dbReference type="EMBL" id="QJP88874.1"/>
    </source>
</evidence>
<keyword evidence="4" id="KW-0788">Thiol protease</keyword>
<evidence type="ECO:0000256" key="8">
    <source>
        <dbReference type="ARBA" id="ARBA00023136"/>
    </source>
</evidence>
<name>A0A6M4JKV9_BACSU</name>
<dbReference type="OrthoDB" id="9762778at2"/>
<feature type="transmembrane region" description="Helical" evidence="10">
    <location>
        <begin position="421"/>
        <end position="438"/>
    </location>
</feature>
<keyword evidence="2 10" id="KW-0812">Transmembrane</keyword>
<evidence type="ECO:0000259" key="11">
    <source>
        <dbReference type="PROSITE" id="PS50893"/>
    </source>
</evidence>
<feature type="domain" description="ABC transporter" evidence="11">
    <location>
        <begin position="483"/>
        <end position="705"/>
    </location>
</feature>
<dbReference type="Gene3D" id="3.90.70.10">
    <property type="entry name" value="Cysteine proteinases"/>
    <property type="match status" value="1"/>
</dbReference>
<dbReference type="SUPFAM" id="SSF90123">
    <property type="entry name" value="ABC transporter transmembrane region"/>
    <property type="match status" value="1"/>
</dbReference>
<dbReference type="RefSeq" id="WP_003246186.1">
    <property type="nucleotide sequence ID" value="NC_000964.3"/>
</dbReference>
<keyword evidence="9" id="KW-0080">Bacteriocin transport</keyword>
<keyword evidence="4" id="KW-0645">Protease</keyword>
<dbReference type="GO" id="GO:0015031">
    <property type="term" value="P:protein transport"/>
    <property type="evidence" value="ECO:0007669"/>
    <property type="project" value="UniProtKB-KW"/>
</dbReference>
<dbReference type="PROSITE" id="PS00675">
    <property type="entry name" value="SIGMA54_INTERACT_1"/>
    <property type="match status" value="1"/>
</dbReference>
<reference evidence="14" key="1">
    <citation type="submission" date="2020-04" db="EMBL/GenBank/DDBJ databases">
        <title>Phage recombination drives evolution of spore-forming Bacilli.</title>
        <authorList>
            <person name="Dragos A."/>
            <person name="Kovacs A.T."/>
        </authorList>
    </citation>
    <scope>NUCLEOTIDE SEQUENCE</scope>
    <source>
        <strain evidence="14">168</strain>
    </source>
</reference>
<keyword evidence="7 10" id="KW-1133">Transmembrane helix</keyword>
<keyword evidence="3" id="KW-0547">Nucleotide-binding</keyword>
<evidence type="ECO:0000256" key="4">
    <source>
        <dbReference type="ARBA" id="ARBA00022807"/>
    </source>
</evidence>
<evidence type="ECO:0000256" key="7">
    <source>
        <dbReference type="ARBA" id="ARBA00022989"/>
    </source>
</evidence>
<keyword evidence="8 10" id="KW-0472">Membrane</keyword>
<protein>
    <submittedName>
        <fullName evidence="14">Sublancin transporter SunT</fullName>
    </submittedName>
</protein>
<dbReference type="InterPro" id="IPR025662">
    <property type="entry name" value="Sigma_54_int_dom_ATP-bd_1"/>
</dbReference>
<evidence type="ECO:0000259" key="13">
    <source>
        <dbReference type="PROSITE" id="PS50990"/>
    </source>
</evidence>
<evidence type="ECO:0000256" key="1">
    <source>
        <dbReference type="ARBA" id="ARBA00004651"/>
    </source>
</evidence>
<feature type="domain" description="Peptidase C39" evidence="13">
    <location>
        <begin position="12"/>
        <end position="138"/>
    </location>
</feature>
<dbReference type="InterPro" id="IPR003593">
    <property type="entry name" value="AAA+_ATPase"/>
</dbReference>
<dbReference type="PROSITE" id="PS50929">
    <property type="entry name" value="ABC_TM1F"/>
    <property type="match status" value="1"/>
</dbReference>
<dbReference type="PANTHER" id="PTHR24221">
    <property type="entry name" value="ATP-BINDING CASSETTE SUB-FAMILY B"/>
    <property type="match status" value="1"/>
</dbReference>
<dbReference type="GO" id="GO:0140359">
    <property type="term" value="F:ABC-type transporter activity"/>
    <property type="evidence" value="ECO:0007669"/>
    <property type="project" value="InterPro"/>
</dbReference>
<dbReference type="PROSITE" id="PS50893">
    <property type="entry name" value="ABC_TRANSPORTER_2"/>
    <property type="match status" value="1"/>
</dbReference>
<dbReference type="CDD" id="cd03228">
    <property type="entry name" value="ABCC_MRP_Like"/>
    <property type="match status" value="1"/>
</dbReference>
<dbReference type="GO" id="GO:0006508">
    <property type="term" value="P:proteolysis"/>
    <property type="evidence" value="ECO:0007669"/>
    <property type="project" value="InterPro"/>
</dbReference>
<dbReference type="PROSITE" id="PS50990">
    <property type="entry name" value="PEPTIDASE_C39"/>
    <property type="match status" value="1"/>
</dbReference>
<dbReference type="Pfam" id="PF00005">
    <property type="entry name" value="ABC_tran"/>
    <property type="match status" value="1"/>
</dbReference>
<dbReference type="Pfam" id="PF03412">
    <property type="entry name" value="Peptidase_C39"/>
    <property type="match status" value="1"/>
</dbReference>
<evidence type="ECO:0000259" key="12">
    <source>
        <dbReference type="PROSITE" id="PS50929"/>
    </source>
</evidence>
<dbReference type="Pfam" id="PF00664">
    <property type="entry name" value="ABC_membrane"/>
    <property type="match status" value="1"/>
</dbReference>
<feature type="domain" description="ABC transmembrane type-1" evidence="12">
    <location>
        <begin position="169"/>
        <end position="450"/>
    </location>
</feature>
<keyword evidence="6" id="KW-0653">Protein transport</keyword>
<accession>A0A6M4JKV9</accession>
<dbReference type="GO" id="GO:0016887">
    <property type="term" value="F:ATP hydrolysis activity"/>
    <property type="evidence" value="ECO:0007669"/>
    <property type="project" value="InterPro"/>
</dbReference>
<feature type="transmembrane region" description="Helical" evidence="10">
    <location>
        <begin position="204"/>
        <end position="222"/>
    </location>
</feature>
<evidence type="ECO:0000256" key="10">
    <source>
        <dbReference type="SAM" id="Phobius"/>
    </source>
</evidence>
<evidence type="ECO:0000256" key="9">
    <source>
        <dbReference type="ARBA" id="ARBA00043264"/>
    </source>
</evidence>
<dbReference type="Gene3D" id="3.40.50.300">
    <property type="entry name" value="P-loop containing nucleotide triphosphate hydrolases"/>
    <property type="match status" value="1"/>
</dbReference>
<gene>
    <name evidence="14" type="primary">sunT</name>
    <name evidence="14" type="ORF">HIR78_12950</name>
</gene>
<dbReference type="EMBL" id="CP052842">
    <property type="protein sequence ID" value="QJP88874.1"/>
    <property type="molecule type" value="Genomic_DNA"/>
</dbReference>
<dbReference type="Gene3D" id="1.20.1560.10">
    <property type="entry name" value="ABC transporter type 1, transmembrane domain"/>
    <property type="match status" value="1"/>
</dbReference>
<dbReference type="SMR" id="A0A6M4JKV9"/>